<dbReference type="EMBL" id="BDGG01000005">
    <property type="protein sequence ID" value="GAU99767.1"/>
    <property type="molecule type" value="Genomic_DNA"/>
</dbReference>
<name>A0A1D1VJ30_RAMVA</name>
<feature type="transmembrane region" description="Helical" evidence="1">
    <location>
        <begin position="99"/>
        <end position="119"/>
    </location>
</feature>
<organism evidence="2 3">
    <name type="scientific">Ramazzottius varieornatus</name>
    <name type="common">Water bear</name>
    <name type="synonym">Tardigrade</name>
    <dbReference type="NCBI Taxonomy" id="947166"/>
    <lineage>
        <taxon>Eukaryota</taxon>
        <taxon>Metazoa</taxon>
        <taxon>Ecdysozoa</taxon>
        <taxon>Tardigrada</taxon>
        <taxon>Eutardigrada</taxon>
        <taxon>Parachela</taxon>
        <taxon>Hypsibioidea</taxon>
        <taxon>Ramazzottiidae</taxon>
        <taxon>Ramazzottius</taxon>
    </lineage>
</organism>
<protein>
    <submittedName>
        <fullName evidence="2">Uncharacterized protein</fullName>
    </submittedName>
</protein>
<gene>
    <name evidence="2" type="primary">RvY_10719-1</name>
    <name evidence="2" type="synonym">RvY_10719.1</name>
    <name evidence="2" type="ORF">RvY_10719</name>
</gene>
<comment type="caution">
    <text evidence="2">The sequence shown here is derived from an EMBL/GenBank/DDBJ whole genome shotgun (WGS) entry which is preliminary data.</text>
</comment>
<evidence type="ECO:0000313" key="3">
    <source>
        <dbReference type="Proteomes" id="UP000186922"/>
    </source>
</evidence>
<keyword evidence="1" id="KW-0472">Membrane</keyword>
<feature type="transmembrane region" description="Helical" evidence="1">
    <location>
        <begin position="125"/>
        <end position="150"/>
    </location>
</feature>
<dbReference type="AlphaFoldDB" id="A0A1D1VJ30"/>
<reference evidence="2 3" key="1">
    <citation type="journal article" date="2016" name="Nat. Commun.">
        <title>Extremotolerant tardigrade genome and improved radiotolerance of human cultured cells by tardigrade-unique protein.</title>
        <authorList>
            <person name="Hashimoto T."/>
            <person name="Horikawa D.D."/>
            <person name="Saito Y."/>
            <person name="Kuwahara H."/>
            <person name="Kozuka-Hata H."/>
            <person name="Shin-I T."/>
            <person name="Minakuchi Y."/>
            <person name="Ohishi K."/>
            <person name="Motoyama A."/>
            <person name="Aizu T."/>
            <person name="Enomoto A."/>
            <person name="Kondo K."/>
            <person name="Tanaka S."/>
            <person name="Hara Y."/>
            <person name="Koshikawa S."/>
            <person name="Sagara H."/>
            <person name="Miura T."/>
            <person name="Yokobori S."/>
            <person name="Miyagawa K."/>
            <person name="Suzuki Y."/>
            <person name="Kubo T."/>
            <person name="Oyama M."/>
            <person name="Kohara Y."/>
            <person name="Fujiyama A."/>
            <person name="Arakawa K."/>
            <person name="Katayama T."/>
            <person name="Toyoda A."/>
            <person name="Kunieda T."/>
        </authorList>
    </citation>
    <scope>NUCLEOTIDE SEQUENCE [LARGE SCALE GENOMIC DNA]</scope>
    <source>
        <strain evidence="2 3">YOKOZUNA-1</strain>
    </source>
</reference>
<dbReference type="Proteomes" id="UP000186922">
    <property type="component" value="Unassembled WGS sequence"/>
</dbReference>
<keyword evidence="3" id="KW-1185">Reference proteome</keyword>
<evidence type="ECO:0000256" key="1">
    <source>
        <dbReference type="SAM" id="Phobius"/>
    </source>
</evidence>
<keyword evidence="1" id="KW-1133">Transmembrane helix</keyword>
<sequence>MCKQSESALASTAAPAALLVDEKALQYHAEGEPLPTVWEKPEVGLNKTFISFSGVGPEQSTRKSTGLAFYKNNHPSSCASVQSLLAAEKLETSNKFLRWNLLWFAFFCVFFVPLPLWLYPLTCSGGYIASCNVTTWFSTALIICSLRASLIMRKCYRARKKTWFQLYQPQDGAALLSLSTGNSMLSLAYG</sequence>
<evidence type="ECO:0000313" key="2">
    <source>
        <dbReference type="EMBL" id="GAU99767.1"/>
    </source>
</evidence>
<keyword evidence="1" id="KW-0812">Transmembrane</keyword>
<proteinExistence type="predicted"/>
<accession>A0A1D1VJ30</accession>